<dbReference type="SUPFAM" id="SSF54106">
    <property type="entry name" value="LysM domain"/>
    <property type="match status" value="2"/>
</dbReference>
<dbReference type="Pfam" id="PF01551">
    <property type="entry name" value="Peptidase_M23"/>
    <property type="match status" value="1"/>
</dbReference>
<keyword evidence="4" id="KW-1185">Reference proteome</keyword>
<dbReference type="InterPro" id="IPR018392">
    <property type="entry name" value="LysM"/>
</dbReference>
<keyword evidence="1" id="KW-0812">Transmembrane</keyword>
<sequence>MNLAWLKQQPKFLYTMAALFGIGALFFGAMHIPKGVPEEKVEVAQDLSPEPETEAVQTVPKKTMHTVKEGETLSTIAEQYGIDVDTLEGANPDLNVDIHPGDQLVILPQKGALHTAGTGDTLWWIANAYHVEVAAILQANGKENEDLSIGESLFIPGGKKPKETERLLARAETTVSRGSGNRFSWPTEGELTSGFGHRWGRNHDGIDLANDIGTSVRASRSGRVSYSGWSSGYGRVVMIEHEQGYTTVYGHLNESYVSEGQYVKVGQSIAAMGNTGYSTGPHLHFEVRKNGTPINPYNVLP</sequence>
<dbReference type="Pfam" id="PF01476">
    <property type="entry name" value="LysM"/>
    <property type="match status" value="2"/>
</dbReference>
<feature type="transmembrane region" description="Helical" evidence="1">
    <location>
        <begin position="12"/>
        <end position="32"/>
    </location>
</feature>
<dbReference type="PANTHER" id="PTHR21666">
    <property type="entry name" value="PEPTIDASE-RELATED"/>
    <property type="match status" value="1"/>
</dbReference>
<dbReference type="CDD" id="cd12797">
    <property type="entry name" value="M23_peptidase"/>
    <property type="match status" value="1"/>
</dbReference>
<dbReference type="CDD" id="cd00118">
    <property type="entry name" value="LysM"/>
    <property type="match status" value="2"/>
</dbReference>
<dbReference type="PANTHER" id="PTHR21666:SF270">
    <property type="entry name" value="MUREIN HYDROLASE ACTIVATOR ENVC"/>
    <property type="match status" value="1"/>
</dbReference>
<dbReference type="EMBL" id="JAJHJB010000031">
    <property type="protein sequence ID" value="MCC5467328.1"/>
    <property type="molecule type" value="Genomic_DNA"/>
</dbReference>
<dbReference type="Gene3D" id="3.10.350.10">
    <property type="entry name" value="LysM domain"/>
    <property type="match status" value="2"/>
</dbReference>
<evidence type="ECO:0000256" key="1">
    <source>
        <dbReference type="SAM" id="Phobius"/>
    </source>
</evidence>
<dbReference type="Proteomes" id="UP001165492">
    <property type="component" value="Unassembled WGS sequence"/>
</dbReference>
<organism evidence="3 4">
    <name type="scientific">Pelosinus baikalensis</name>
    <dbReference type="NCBI Taxonomy" id="2892015"/>
    <lineage>
        <taxon>Bacteria</taxon>
        <taxon>Bacillati</taxon>
        <taxon>Bacillota</taxon>
        <taxon>Negativicutes</taxon>
        <taxon>Selenomonadales</taxon>
        <taxon>Sporomusaceae</taxon>
        <taxon>Pelosinus</taxon>
    </lineage>
</organism>
<name>A0ABS8HVZ7_9FIRM</name>
<dbReference type="SMART" id="SM00257">
    <property type="entry name" value="LysM"/>
    <property type="match status" value="2"/>
</dbReference>
<dbReference type="InterPro" id="IPR050570">
    <property type="entry name" value="Cell_wall_metabolism_enzyme"/>
</dbReference>
<dbReference type="SUPFAM" id="SSF51261">
    <property type="entry name" value="Duplicated hybrid motif"/>
    <property type="match status" value="1"/>
</dbReference>
<dbReference type="InterPro" id="IPR016047">
    <property type="entry name" value="M23ase_b-sheet_dom"/>
</dbReference>
<keyword evidence="1" id="KW-0472">Membrane</keyword>
<feature type="domain" description="LysM" evidence="2">
    <location>
        <begin position="112"/>
        <end position="155"/>
    </location>
</feature>
<dbReference type="InterPro" id="IPR036779">
    <property type="entry name" value="LysM_dom_sf"/>
</dbReference>
<dbReference type="InterPro" id="IPR011055">
    <property type="entry name" value="Dup_hybrid_motif"/>
</dbReference>
<evidence type="ECO:0000259" key="2">
    <source>
        <dbReference type="PROSITE" id="PS51782"/>
    </source>
</evidence>
<dbReference type="PROSITE" id="PS51782">
    <property type="entry name" value="LYSM"/>
    <property type="match status" value="2"/>
</dbReference>
<proteinExistence type="predicted"/>
<keyword evidence="1" id="KW-1133">Transmembrane helix</keyword>
<feature type="domain" description="LysM" evidence="2">
    <location>
        <begin position="63"/>
        <end position="106"/>
    </location>
</feature>
<evidence type="ECO:0000313" key="3">
    <source>
        <dbReference type="EMBL" id="MCC5467328.1"/>
    </source>
</evidence>
<protein>
    <submittedName>
        <fullName evidence="3">Peptidoglycan DD-metalloendopeptidase family protein</fullName>
    </submittedName>
</protein>
<reference evidence="3" key="1">
    <citation type="submission" date="2021-11" db="EMBL/GenBank/DDBJ databases">
        <title>Description of a new species Pelosinus isolated from the bottom sediments of Lake Baikal.</title>
        <authorList>
            <person name="Zakharyuk A."/>
        </authorList>
    </citation>
    <scope>NUCLEOTIDE SEQUENCE</scope>
    <source>
        <strain evidence="3">Bkl1</strain>
    </source>
</reference>
<gene>
    <name evidence="3" type="ORF">LMF89_18495</name>
</gene>
<comment type="caution">
    <text evidence="3">The sequence shown here is derived from an EMBL/GenBank/DDBJ whole genome shotgun (WGS) entry which is preliminary data.</text>
</comment>
<dbReference type="Gene3D" id="2.70.70.10">
    <property type="entry name" value="Glucose Permease (Domain IIA)"/>
    <property type="match status" value="1"/>
</dbReference>
<dbReference type="RefSeq" id="WP_229536341.1">
    <property type="nucleotide sequence ID" value="NZ_JAJHJB010000031.1"/>
</dbReference>
<accession>A0ABS8HVZ7</accession>
<evidence type="ECO:0000313" key="4">
    <source>
        <dbReference type="Proteomes" id="UP001165492"/>
    </source>
</evidence>